<keyword evidence="7 9" id="KW-0472">Membrane</keyword>
<dbReference type="InterPro" id="IPR050352">
    <property type="entry name" value="ABCG_transporters"/>
</dbReference>
<dbReference type="SMART" id="SM00382">
    <property type="entry name" value="AAA"/>
    <property type="match status" value="1"/>
</dbReference>
<dbReference type="InterPro" id="IPR003439">
    <property type="entry name" value="ABC_transporter-like_ATP-bd"/>
</dbReference>
<feature type="transmembrane region" description="Helical" evidence="9">
    <location>
        <begin position="190"/>
        <end position="208"/>
    </location>
</feature>
<evidence type="ECO:0000256" key="3">
    <source>
        <dbReference type="ARBA" id="ARBA00022692"/>
    </source>
</evidence>
<keyword evidence="4" id="KW-0547">Nucleotide-binding</keyword>
<dbReference type="PROSITE" id="PS50893">
    <property type="entry name" value="ABC_TRANSPORTER_2"/>
    <property type="match status" value="1"/>
</dbReference>
<dbReference type="GO" id="GO:0016020">
    <property type="term" value="C:membrane"/>
    <property type="evidence" value="ECO:0007669"/>
    <property type="project" value="UniProtKB-SubCell"/>
</dbReference>
<feature type="transmembrane region" description="Helical" evidence="9">
    <location>
        <begin position="650"/>
        <end position="671"/>
    </location>
</feature>
<evidence type="ECO:0000256" key="5">
    <source>
        <dbReference type="ARBA" id="ARBA00022840"/>
    </source>
</evidence>
<feature type="region of interest" description="Disordered" evidence="8">
    <location>
        <begin position="1"/>
        <end position="74"/>
    </location>
</feature>
<feature type="transmembrane region" description="Helical" evidence="9">
    <location>
        <begin position="853"/>
        <end position="875"/>
    </location>
</feature>
<reference evidence="11 12" key="1">
    <citation type="submission" date="2016-07" db="EMBL/GenBank/DDBJ databases">
        <title>Pervasive Adenine N6-methylation of Active Genes in Fungi.</title>
        <authorList>
            <consortium name="DOE Joint Genome Institute"/>
            <person name="Mondo S.J."/>
            <person name="Dannebaum R.O."/>
            <person name="Kuo R.C."/>
            <person name="Labutti K."/>
            <person name="Haridas S."/>
            <person name="Kuo A."/>
            <person name="Salamov A."/>
            <person name="Ahrendt S.R."/>
            <person name="Lipzen A."/>
            <person name="Sullivan W."/>
            <person name="Andreopoulos W.B."/>
            <person name="Clum A."/>
            <person name="Lindquist E."/>
            <person name="Daum C."/>
            <person name="Ramamoorthy G.K."/>
            <person name="Gryganskyi A."/>
            <person name="Culley D."/>
            <person name="Magnuson J.K."/>
            <person name="James T.Y."/>
            <person name="O'Malley M.A."/>
            <person name="Stajich J.E."/>
            <person name="Spatafora J.W."/>
            <person name="Visel A."/>
            <person name="Grigoriev I.V."/>
        </authorList>
    </citation>
    <scope>NUCLEOTIDE SEQUENCE [LARGE SCALE GENOMIC DNA]</scope>
    <source>
        <strain evidence="11 12">PL171</strain>
    </source>
</reference>
<dbReference type="GO" id="GO:0140359">
    <property type="term" value="F:ABC-type transporter activity"/>
    <property type="evidence" value="ECO:0007669"/>
    <property type="project" value="InterPro"/>
</dbReference>
<dbReference type="Pfam" id="PF19055">
    <property type="entry name" value="ABC2_membrane_7"/>
    <property type="match status" value="1"/>
</dbReference>
<evidence type="ECO:0000256" key="8">
    <source>
        <dbReference type="SAM" id="MobiDB-lite"/>
    </source>
</evidence>
<keyword evidence="3 9" id="KW-0812">Transmembrane</keyword>
<dbReference type="GO" id="GO:0016887">
    <property type="term" value="F:ATP hydrolysis activity"/>
    <property type="evidence" value="ECO:0007669"/>
    <property type="project" value="InterPro"/>
</dbReference>
<dbReference type="PANTHER" id="PTHR48041">
    <property type="entry name" value="ABC TRANSPORTER G FAMILY MEMBER 28"/>
    <property type="match status" value="1"/>
</dbReference>
<evidence type="ECO:0000313" key="12">
    <source>
        <dbReference type="Proteomes" id="UP000193411"/>
    </source>
</evidence>
<organism evidence="11 12">
    <name type="scientific">Catenaria anguillulae PL171</name>
    <dbReference type="NCBI Taxonomy" id="765915"/>
    <lineage>
        <taxon>Eukaryota</taxon>
        <taxon>Fungi</taxon>
        <taxon>Fungi incertae sedis</taxon>
        <taxon>Blastocladiomycota</taxon>
        <taxon>Blastocladiomycetes</taxon>
        <taxon>Blastocladiales</taxon>
        <taxon>Catenariaceae</taxon>
        <taxon>Catenaria</taxon>
    </lineage>
</organism>
<keyword evidence="2" id="KW-0813">Transport</keyword>
<feature type="transmembrane region" description="Helical" evidence="9">
    <location>
        <begin position="775"/>
        <end position="795"/>
    </location>
</feature>
<feature type="transmembrane region" description="Helical" evidence="9">
    <location>
        <begin position="715"/>
        <end position="737"/>
    </location>
</feature>
<dbReference type="OrthoDB" id="66620at2759"/>
<dbReference type="InterPro" id="IPR027417">
    <property type="entry name" value="P-loop_NTPase"/>
</dbReference>
<evidence type="ECO:0000256" key="2">
    <source>
        <dbReference type="ARBA" id="ARBA00022448"/>
    </source>
</evidence>
<gene>
    <name evidence="11" type="ORF">BCR44DRAFT_1425381</name>
</gene>
<dbReference type="Proteomes" id="UP000193411">
    <property type="component" value="Unassembled WGS sequence"/>
</dbReference>
<dbReference type="Gene3D" id="3.40.50.300">
    <property type="entry name" value="P-loop containing nucleotide triphosphate hydrolases"/>
    <property type="match status" value="1"/>
</dbReference>
<evidence type="ECO:0000313" key="11">
    <source>
        <dbReference type="EMBL" id="ORZ40610.1"/>
    </source>
</evidence>
<feature type="domain" description="ABC transporter" evidence="10">
    <location>
        <begin position="299"/>
        <end position="540"/>
    </location>
</feature>
<evidence type="ECO:0000259" key="10">
    <source>
        <dbReference type="PROSITE" id="PS50893"/>
    </source>
</evidence>
<dbReference type="InterPro" id="IPR043926">
    <property type="entry name" value="ABCG_dom"/>
</dbReference>
<comment type="subcellular location">
    <subcellularLocation>
        <location evidence="1">Membrane</location>
        <topology evidence="1">Multi-pass membrane protein</topology>
    </subcellularLocation>
</comment>
<evidence type="ECO:0000256" key="9">
    <source>
        <dbReference type="SAM" id="Phobius"/>
    </source>
</evidence>
<name>A0A1Y2I172_9FUNG</name>
<feature type="compositionally biased region" description="Low complexity" evidence="8">
    <location>
        <begin position="43"/>
        <end position="55"/>
    </location>
</feature>
<feature type="compositionally biased region" description="Low complexity" evidence="8">
    <location>
        <begin position="9"/>
        <end position="26"/>
    </location>
</feature>
<dbReference type="PANTHER" id="PTHR48041:SF91">
    <property type="entry name" value="ABC TRANSPORTER G FAMILY MEMBER 28"/>
    <property type="match status" value="1"/>
</dbReference>
<keyword evidence="5" id="KW-0067">ATP-binding</keyword>
<sequence>MSSPSVSFTSRPTVATATSTSVPSSPNRATSGGDADDLLPVVAGSTSPATGPSGSRRPQQPGPTRMASHSHSPQIRTSPIVLSDYLELRNYTDPTTRKNCTWIATRQVCPPSSFCPLNTTSHYPCPTSFMCLHDTAHPSYCCKGFYCRTPDTVQICPEHHYCPVGSTAPIPCGWFFSHCPIGSDRPTRPGVFLVFAAVCLIAYVAFVIRDYLSLSNTAKASQVDVGAHGEEPHLKMSASDKTLSSTISAHEPSSEFTSSTATVKLPQASRWGLFGASASTTAVHETAIVKDEEVVHFSIRFEGLTRTLPNGTVILKDVTGEMRPAKLCAIMGPSGSGKSTLLHCLAGKSKRTGGKVFLNDYQDEMQRYSKLVGFVPQEDIMIRDLTVLDILRHSALMRMPAYLSQAEKEQRVQDLISYLGMSHVQHSIIGDERVRGVSGGQRKRVNIGMELVAAPSILMLDEQKTRCRGCHPLPSQQCIDLFDDLILLGAGGRVVYTGSRRYAMSYFTNLGFVKPPKQSEPEFYLDVIAGKVPLPWNPSFRAVDLFDYWNAFTNGISIHEARQMYTDISNRARDRDAMAQRRGVSLPAKIFAAVMDPIHHAREYIVDVAEEIWCTISTLGVPDQVRETPGPHVALALCTRRAAQQVWRTWTAFFIEIAVHMAAGSFISLAAQENEFLGRFPKEITAANTFGLERVVYWRDVSTGMPTFPYFLGKVFVDLPRVVMGGIMFSVALMFLWPYRGEWWPLMVAVVALYFAAFSMGYFISTIALPSSTGIMATSFSLFWALVLGGVIPAYSEVLKQGTVYNVFRPLWDLSAPRYFIEATFLLEARGRMFEELKSSEIYTDLGYDRDGYWNAVVNIVVIGFLWQTMALLGMKLTAREKQK</sequence>
<dbReference type="GO" id="GO:0005524">
    <property type="term" value="F:ATP binding"/>
    <property type="evidence" value="ECO:0007669"/>
    <property type="project" value="UniProtKB-KW"/>
</dbReference>
<proteinExistence type="predicted"/>
<dbReference type="AlphaFoldDB" id="A0A1Y2I172"/>
<dbReference type="SUPFAM" id="SSF52540">
    <property type="entry name" value="P-loop containing nucleoside triphosphate hydrolases"/>
    <property type="match status" value="1"/>
</dbReference>
<evidence type="ECO:0000256" key="1">
    <source>
        <dbReference type="ARBA" id="ARBA00004141"/>
    </source>
</evidence>
<keyword evidence="6 9" id="KW-1133">Transmembrane helix</keyword>
<dbReference type="STRING" id="765915.A0A1Y2I172"/>
<feature type="transmembrane region" description="Helical" evidence="9">
    <location>
        <begin position="743"/>
        <end position="763"/>
    </location>
</feature>
<evidence type="ECO:0000256" key="7">
    <source>
        <dbReference type="ARBA" id="ARBA00023136"/>
    </source>
</evidence>
<dbReference type="Pfam" id="PF00005">
    <property type="entry name" value="ABC_tran"/>
    <property type="match status" value="1"/>
</dbReference>
<accession>A0A1Y2I172</accession>
<evidence type="ECO:0000256" key="4">
    <source>
        <dbReference type="ARBA" id="ARBA00022741"/>
    </source>
</evidence>
<keyword evidence="12" id="KW-1185">Reference proteome</keyword>
<dbReference type="InterPro" id="IPR003593">
    <property type="entry name" value="AAA+_ATPase"/>
</dbReference>
<protein>
    <recommendedName>
        <fullName evidence="10">ABC transporter domain-containing protein</fullName>
    </recommendedName>
</protein>
<comment type="caution">
    <text evidence="11">The sequence shown here is derived from an EMBL/GenBank/DDBJ whole genome shotgun (WGS) entry which is preliminary data.</text>
</comment>
<dbReference type="InterPro" id="IPR017871">
    <property type="entry name" value="ABC_transporter-like_CS"/>
</dbReference>
<evidence type="ECO:0000256" key="6">
    <source>
        <dbReference type="ARBA" id="ARBA00022989"/>
    </source>
</evidence>
<dbReference type="PROSITE" id="PS00211">
    <property type="entry name" value="ABC_TRANSPORTER_1"/>
    <property type="match status" value="1"/>
</dbReference>
<dbReference type="EMBL" id="MCFL01000003">
    <property type="protein sequence ID" value="ORZ40610.1"/>
    <property type="molecule type" value="Genomic_DNA"/>
</dbReference>